<gene>
    <name evidence="1" type="ORF">BKG82_13175</name>
</gene>
<reference evidence="1 2" key="1">
    <citation type="submission" date="2016-10" db="EMBL/GenBank/DDBJ databases">
        <title>Evaluation of Human, Veterinary and Environmental Mycobacterium chelonae Isolates by Core Genome Phylogenomic Analysis, Targeted Gene Comparison, and Anti-microbial Susceptibility Patterns: A Tale of Mistaken Identities.</title>
        <authorList>
            <person name="Fogelson S.B."/>
            <person name="Camus A.C."/>
            <person name="Lorenz W."/>
            <person name="Vasireddy R."/>
            <person name="Vasireddy S."/>
            <person name="Smith T."/>
            <person name="Brown-Elliott B.A."/>
            <person name="Wallace R.J.Jr."/>
            <person name="Hasan N.A."/>
            <person name="Reischl U."/>
            <person name="Sanchez S."/>
        </authorList>
    </citation>
    <scope>NUCLEOTIDE SEQUENCE [LARGE SCALE GENOMIC DNA]</scope>
    <source>
        <strain evidence="1 2">15515</strain>
    </source>
</reference>
<sequence length="223" mass="24219">MGISEDWPIVTACNNSLTLAGEERCVIENIVGGEHPAQDHAVCELVATHPGPHHALVQIAGDQETWLVWDSDGLRELRRHAACSLTIPLAQHGLQETTSCMLFDGHFGPHPCGSGLWWWGDCDTRGFVPAQEAVTAHADQARAVDEAVGAYAAVIGHGVDAPTNIATRRRKKLIASRDSAREALAAAVWHGGTSRAETDALRRRRDTAQRDLDELNECHSETE</sequence>
<evidence type="ECO:0000313" key="1">
    <source>
        <dbReference type="EMBL" id="OHU57133.1"/>
    </source>
</evidence>
<evidence type="ECO:0000313" key="2">
    <source>
        <dbReference type="Proteomes" id="UP000180043"/>
    </source>
</evidence>
<dbReference type="Proteomes" id="UP000180043">
    <property type="component" value="Unassembled WGS sequence"/>
</dbReference>
<proteinExistence type="predicted"/>
<protein>
    <submittedName>
        <fullName evidence="1">Uncharacterized protein</fullName>
    </submittedName>
</protein>
<comment type="caution">
    <text evidence="1">The sequence shown here is derived from an EMBL/GenBank/DDBJ whole genome shotgun (WGS) entry which is preliminary data.</text>
</comment>
<accession>A0A1S1LQB6</accession>
<dbReference type="RefSeq" id="WP_070947508.1">
    <property type="nucleotide sequence ID" value="NZ_MLIQ01000014.1"/>
</dbReference>
<organism evidence="1 2">
    <name type="scientific">Mycobacteroides chelonae</name>
    <name type="common">Mycobacterium chelonae</name>
    <dbReference type="NCBI Taxonomy" id="1774"/>
    <lineage>
        <taxon>Bacteria</taxon>
        <taxon>Bacillati</taxon>
        <taxon>Actinomycetota</taxon>
        <taxon>Actinomycetes</taxon>
        <taxon>Mycobacteriales</taxon>
        <taxon>Mycobacteriaceae</taxon>
        <taxon>Mycobacteroides</taxon>
    </lineage>
</organism>
<name>A0A1S1LQB6_MYCCH</name>
<dbReference type="AlphaFoldDB" id="A0A1S1LQB6"/>
<dbReference type="EMBL" id="MLIQ01000014">
    <property type="protein sequence ID" value="OHU57133.1"/>
    <property type="molecule type" value="Genomic_DNA"/>
</dbReference>